<name>A0A023BRU3_9FLAO</name>
<reference evidence="1 2" key="1">
    <citation type="submission" date="2014-04" db="EMBL/GenBank/DDBJ databases">
        <title>Aquimarina sp. 22II-S11-z7 Genome Sequencing.</title>
        <authorList>
            <person name="Lai Q."/>
        </authorList>
    </citation>
    <scope>NUCLEOTIDE SEQUENCE [LARGE SCALE GENOMIC DNA]</scope>
    <source>
        <strain evidence="1 2">22II-S11-z7</strain>
    </source>
</reference>
<dbReference type="PROSITE" id="PS51257">
    <property type="entry name" value="PROKAR_LIPOPROTEIN"/>
    <property type="match status" value="1"/>
</dbReference>
<evidence type="ECO:0000313" key="2">
    <source>
        <dbReference type="Proteomes" id="UP000023541"/>
    </source>
</evidence>
<accession>A0A023BRU3</accession>
<organism evidence="1 2">
    <name type="scientific">Aquimarina atlantica</name>
    <dbReference type="NCBI Taxonomy" id="1317122"/>
    <lineage>
        <taxon>Bacteria</taxon>
        <taxon>Pseudomonadati</taxon>
        <taxon>Bacteroidota</taxon>
        <taxon>Flavobacteriia</taxon>
        <taxon>Flavobacteriales</taxon>
        <taxon>Flavobacteriaceae</taxon>
        <taxon>Aquimarina</taxon>
    </lineage>
</organism>
<keyword evidence="2" id="KW-1185">Reference proteome</keyword>
<evidence type="ECO:0000313" key="1">
    <source>
        <dbReference type="EMBL" id="EZH72707.1"/>
    </source>
</evidence>
<gene>
    <name evidence="1" type="ORF">ATO12_21455</name>
</gene>
<dbReference type="AlphaFoldDB" id="A0A023BRU3"/>
<dbReference type="RefSeq" id="WP_051575905.1">
    <property type="nucleotide sequence ID" value="NZ_AQRA01000007.1"/>
</dbReference>
<dbReference type="eggNOG" id="COG3391">
    <property type="taxonomic scope" value="Bacteria"/>
</dbReference>
<sequence length="394" mass="42166">MNTNTLKKAAHILFTGFIFITISILSGCKSDDNSIPPEETTVKINHGLAIVSGAGDVKTTFLQGLTDLNRTSIDNANGTEVGQFSSIYSDGKAMFTAGFGAPATMKKFVFDKTGKAVLDQEIIIPGSNSFSSLEILNETTGYATVGGGISKVIQFNPATMRITGEINLKDAGDGLFYSDMIIRDNNLFIALNDFGGSGSAKIAVVDLSTNSLSKIITDDRTATLFNTLTAEIMTTDAQGNIYVQASGLFSGKPSGVLRIKAGETEFDTDYFFDLKAATGNTCFGLYRFSNGMVCTTISENDDNFFGTDGANPSFRYRKIDLSKAQDLGDLEASLPNTFAASRTSFMKQVSDDEVLFAIAGTEEDALYSYEISSGNVSKKMKSTSGYITGLITLK</sequence>
<proteinExistence type="predicted"/>
<dbReference type="Proteomes" id="UP000023541">
    <property type="component" value="Unassembled WGS sequence"/>
</dbReference>
<dbReference type="EMBL" id="AQRA01000007">
    <property type="protein sequence ID" value="EZH72707.1"/>
    <property type="molecule type" value="Genomic_DNA"/>
</dbReference>
<protein>
    <recommendedName>
        <fullName evidence="3">Lipoprotein</fullName>
    </recommendedName>
</protein>
<evidence type="ECO:0008006" key="3">
    <source>
        <dbReference type="Google" id="ProtNLM"/>
    </source>
</evidence>
<dbReference type="OrthoDB" id="1404180at2"/>
<dbReference type="SUPFAM" id="SSF75011">
    <property type="entry name" value="3-carboxy-cis,cis-mucoante lactonizing enzyme"/>
    <property type="match status" value="1"/>
</dbReference>
<comment type="caution">
    <text evidence="1">The sequence shown here is derived from an EMBL/GenBank/DDBJ whole genome shotgun (WGS) entry which is preliminary data.</text>
</comment>
<dbReference type="STRING" id="1317122.ATO12_21455"/>